<name>C3ZCX9_BRAFL</name>
<evidence type="ECO:0000256" key="2">
    <source>
        <dbReference type="ARBA" id="ARBA00022729"/>
    </source>
</evidence>
<dbReference type="InterPro" id="IPR001846">
    <property type="entry name" value="VWF_type-D"/>
</dbReference>
<feature type="non-terminal residue" evidence="6">
    <location>
        <position position="314"/>
    </location>
</feature>
<dbReference type="InParanoid" id="C3ZCX9"/>
<evidence type="ECO:0000256" key="3">
    <source>
        <dbReference type="ARBA" id="ARBA00023136"/>
    </source>
</evidence>
<dbReference type="Pfam" id="PF00094">
    <property type="entry name" value="VWD"/>
    <property type="match status" value="1"/>
</dbReference>
<keyword evidence="3" id="KW-0472">Membrane</keyword>
<dbReference type="EMBL" id="GG666610">
    <property type="protein sequence ID" value="EEN49632.1"/>
    <property type="molecule type" value="Genomic_DNA"/>
</dbReference>
<dbReference type="InterPro" id="IPR052749">
    <property type="entry name" value="Alpha-tectorin"/>
</dbReference>
<dbReference type="InterPro" id="IPR002919">
    <property type="entry name" value="TIL_dom"/>
</dbReference>
<dbReference type="Gene3D" id="2.10.25.10">
    <property type="entry name" value="Laminin"/>
    <property type="match status" value="1"/>
</dbReference>
<keyword evidence="4" id="KW-1015">Disulfide bond</keyword>
<proteinExistence type="predicted"/>
<dbReference type="SUPFAM" id="SSF57567">
    <property type="entry name" value="Serine protease inhibitors"/>
    <property type="match status" value="1"/>
</dbReference>
<sequence>CEAWGDPHYTTFDGRVHHFQGSCDYVLAEHCGNTTDFMVEVTNEPCGSSSRVSCTRAVYMDVKGYRISILQGKEVLVDGVRYTPPFNLNDTVWGSYSGMFVLLKTDTSVKVFYDGSHYAKVFVPGTYRNQMCGLCGDFDGNEANDFMTSYGWVTGDLNTFGESWAASWSSLLCKEMAGISTFCIVQILLAGPAMCGILIEPNGTFSVCENVIDLGVFYDSCVFDVCANSGDAAQLCQNLESAAHACSWAGFPGLSWRRLDLCPLPCGPNSTYSACTSACPNTCSSPNEEANCVDICVEGCECNPGLVLSGDSCI</sequence>
<dbReference type="PANTHER" id="PTHR46160:SF8">
    <property type="entry name" value="VWFD DOMAIN-CONTAINING PROTEIN"/>
    <property type="match status" value="1"/>
</dbReference>
<dbReference type="AlphaFoldDB" id="C3ZCX9"/>
<dbReference type="Pfam" id="PF01826">
    <property type="entry name" value="TIL"/>
    <property type="match status" value="1"/>
</dbReference>
<dbReference type="SMART" id="SM00216">
    <property type="entry name" value="VWD"/>
    <property type="match status" value="1"/>
</dbReference>
<dbReference type="FunFam" id="2.10.25.10:FF:000055">
    <property type="entry name" value="alpha-tectorin isoform X1"/>
    <property type="match status" value="1"/>
</dbReference>
<dbReference type="PANTHER" id="PTHR46160">
    <property type="entry name" value="ALPHA-TECTORIN-RELATED"/>
    <property type="match status" value="1"/>
</dbReference>
<evidence type="ECO:0000256" key="1">
    <source>
        <dbReference type="ARBA" id="ARBA00004370"/>
    </source>
</evidence>
<gene>
    <name evidence="6" type="ORF">BRAFLDRAFT_175794</name>
</gene>
<dbReference type="STRING" id="7739.C3ZCX9"/>
<dbReference type="GO" id="GO:0016020">
    <property type="term" value="C:membrane"/>
    <property type="evidence" value="ECO:0007669"/>
    <property type="project" value="UniProtKB-SubCell"/>
</dbReference>
<evidence type="ECO:0000256" key="4">
    <source>
        <dbReference type="ARBA" id="ARBA00023157"/>
    </source>
</evidence>
<dbReference type="SMART" id="SM00832">
    <property type="entry name" value="C8"/>
    <property type="match status" value="1"/>
</dbReference>
<dbReference type="InterPro" id="IPR036084">
    <property type="entry name" value="Ser_inhib-like_sf"/>
</dbReference>
<dbReference type="PROSITE" id="PS51233">
    <property type="entry name" value="VWFD"/>
    <property type="match status" value="1"/>
</dbReference>
<dbReference type="eggNOG" id="KOG1216">
    <property type="taxonomic scope" value="Eukaryota"/>
</dbReference>
<evidence type="ECO:0000313" key="6">
    <source>
        <dbReference type="EMBL" id="EEN49632.1"/>
    </source>
</evidence>
<accession>C3ZCX9</accession>
<keyword evidence="2" id="KW-0732">Signal</keyword>
<comment type="subcellular location">
    <subcellularLocation>
        <location evidence="1">Membrane</location>
    </subcellularLocation>
</comment>
<protein>
    <recommendedName>
        <fullName evidence="5">VWFD domain-containing protein</fullName>
    </recommendedName>
</protein>
<dbReference type="Pfam" id="PF08742">
    <property type="entry name" value="C8"/>
    <property type="match status" value="1"/>
</dbReference>
<dbReference type="CDD" id="cd19941">
    <property type="entry name" value="TIL"/>
    <property type="match status" value="1"/>
</dbReference>
<organism>
    <name type="scientific">Branchiostoma floridae</name>
    <name type="common">Florida lancelet</name>
    <name type="synonym">Amphioxus</name>
    <dbReference type="NCBI Taxonomy" id="7739"/>
    <lineage>
        <taxon>Eukaryota</taxon>
        <taxon>Metazoa</taxon>
        <taxon>Chordata</taxon>
        <taxon>Cephalochordata</taxon>
        <taxon>Leptocardii</taxon>
        <taxon>Amphioxiformes</taxon>
        <taxon>Branchiostomatidae</taxon>
        <taxon>Branchiostoma</taxon>
    </lineage>
</organism>
<evidence type="ECO:0000259" key="5">
    <source>
        <dbReference type="PROSITE" id="PS51233"/>
    </source>
</evidence>
<dbReference type="InterPro" id="IPR014853">
    <property type="entry name" value="VWF/SSPO/ZAN-like_Cys-rich_dom"/>
</dbReference>
<feature type="domain" description="VWFD" evidence="5">
    <location>
        <begin position="1"/>
        <end position="174"/>
    </location>
</feature>
<feature type="non-terminal residue" evidence="6">
    <location>
        <position position="1"/>
    </location>
</feature>
<reference evidence="6" key="1">
    <citation type="journal article" date="2008" name="Nature">
        <title>The amphioxus genome and the evolution of the chordate karyotype.</title>
        <authorList>
            <consortium name="US DOE Joint Genome Institute (JGI-PGF)"/>
            <person name="Putnam N.H."/>
            <person name="Butts T."/>
            <person name="Ferrier D.E.K."/>
            <person name="Furlong R.F."/>
            <person name="Hellsten U."/>
            <person name="Kawashima T."/>
            <person name="Robinson-Rechavi M."/>
            <person name="Shoguchi E."/>
            <person name="Terry A."/>
            <person name="Yu J.-K."/>
            <person name="Benito-Gutierrez E.L."/>
            <person name="Dubchak I."/>
            <person name="Garcia-Fernandez J."/>
            <person name="Gibson-Brown J.J."/>
            <person name="Grigoriev I.V."/>
            <person name="Horton A.C."/>
            <person name="de Jong P.J."/>
            <person name="Jurka J."/>
            <person name="Kapitonov V.V."/>
            <person name="Kohara Y."/>
            <person name="Kuroki Y."/>
            <person name="Lindquist E."/>
            <person name="Lucas S."/>
            <person name="Osoegawa K."/>
            <person name="Pennacchio L.A."/>
            <person name="Salamov A.A."/>
            <person name="Satou Y."/>
            <person name="Sauka-Spengler T."/>
            <person name="Schmutz J."/>
            <person name="Shin-I T."/>
            <person name="Toyoda A."/>
            <person name="Bronner-Fraser M."/>
            <person name="Fujiyama A."/>
            <person name="Holland L.Z."/>
            <person name="Holland P.W.H."/>
            <person name="Satoh N."/>
            <person name="Rokhsar D.S."/>
        </authorList>
    </citation>
    <scope>NUCLEOTIDE SEQUENCE [LARGE SCALE GENOMIC DNA]</scope>
    <source>
        <strain evidence="6">S238N-H82</strain>
        <tissue evidence="6">Testes</tissue>
    </source>
</reference>